<dbReference type="PROSITE" id="PS00108">
    <property type="entry name" value="PROTEIN_KINASE_ST"/>
    <property type="match status" value="1"/>
</dbReference>
<feature type="binding site" evidence="5">
    <location>
        <position position="419"/>
    </location>
    <ligand>
        <name>ATP</name>
        <dbReference type="ChEBI" id="CHEBI:30616"/>
    </ligand>
</feature>
<sequence>MANSSATVPRPVPPPSHEPNKSGFAADDVPRPLGRYVLLRRIARGGMGEVFLASTTGLEGAERAVVVKIIRREHASDPSYIARFLDEARVQAQLQHSGVAQVIEADVDPATGEPYAVVEHVEGRSLGEVRARAVQLGHRFDWAEAVAIATMIAEALAHVHERRDAAGAALSIVHRDLSPQNVMLGFSGDVKIIDFGTARGQNRRCHTVAGVVFAKPGYVAPEVANGDPGDARVDLYALGIMLWELCAGRRFLQGDAQAHMAAVARNENDPPPLAAALGAPPALDAAIARLTAFDRDARYPSSRAAARDLAALLGAAIALPGGERGVRARTAHLMQRLFPGEPGRSRGEFAGLVAAAKAHRAAAATPVSPRAEAMASAERGDEGMLPGTRYRVLREIGRGASSIVYEAEHVDLGRRLALKVVSAEHSASDVVAGRFRREARVLSRLSHEHLVKVHDFGMAADGRLFCGMDLLEGETLDVALARGPAVDWRDALALALKVLSALDLAHAEGLVHRDVKPENLFLTRPSGAAGVPSLADAGLKLLDFGLAKHLADDRGAADATGAGEGPARAAIAIVGTPEYMAPEQAASGRIDGRADLYALGCVLYETLTGRLPFVEPSLVALLDAKIKGSPERLRERAPARQIPPFVDELVMRALARHPSVRFQSAAEMREAILSALAAPARARARRRALGFTAVAAAMTLAGVLLAGKGREIAAGVPATVALLDVAGEAAAPPGDAAPGAPAEAPAAAASAEAPPAAAAADVSAAEAPAAAAAIVAAAAAAEAPASDPAAQGTVTALAVAAVPAALAAASSSPAAAPHAVATPAQPAPAAVAKGDAVRPTAKGDAARSPAPAARASAGKADKRAPRGAADRASREIAKRDAKARDRSSSSPARGSAAPARAAATTPGRAAPDTGDTEGHEEHGEAKRRRHKPRSRLAKAE</sequence>
<dbReference type="PROSITE" id="PS00109">
    <property type="entry name" value="PROTEIN_KINASE_TYR"/>
    <property type="match status" value="1"/>
</dbReference>
<feature type="domain" description="Protein kinase" evidence="7">
    <location>
        <begin position="36"/>
        <end position="313"/>
    </location>
</feature>
<dbReference type="SUPFAM" id="SSF56112">
    <property type="entry name" value="Protein kinase-like (PK-like)"/>
    <property type="match status" value="2"/>
</dbReference>
<feature type="compositionally biased region" description="Basic and acidic residues" evidence="6">
    <location>
        <begin position="859"/>
        <end position="887"/>
    </location>
</feature>
<feature type="region of interest" description="Disordered" evidence="6">
    <location>
        <begin position="1"/>
        <end position="27"/>
    </location>
</feature>
<dbReference type="Proteomes" id="UP000238348">
    <property type="component" value="Chromosome"/>
</dbReference>
<dbReference type="EC" id="2.7.11.1" evidence="8"/>
<evidence type="ECO:0000256" key="4">
    <source>
        <dbReference type="ARBA" id="ARBA00022840"/>
    </source>
</evidence>
<feature type="compositionally biased region" description="Low complexity" evidence="6">
    <location>
        <begin position="888"/>
        <end position="913"/>
    </location>
</feature>
<keyword evidence="1 8" id="KW-0808">Transferase</keyword>
<name>A0A2L0ERN1_SORCE</name>
<dbReference type="InterPro" id="IPR008271">
    <property type="entry name" value="Ser/Thr_kinase_AS"/>
</dbReference>
<dbReference type="InterPro" id="IPR000719">
    <property type="entry name" value="Prot_kinase_dom"/>
</dbReference>
<dbReference type="RefSeq" id="WP_104980832.1">
    <property type="nucleotide sequence ID" value="NZ_CP012673.1"/>
</dbReference>
<dbReference type="EMBL" id="CP012673">
    <property type="protein sequence ID" value="AUX41977.1"/>
    <property type="molecule type" value="Genomic_DNA"/>
</dbReference>
<dbReference type="PROSITE" id="PS50011">
    <property type="entry name" value="PROTEIN_KINASE_DOM"/>
    <property type="match status" value="2"/>
</dbReference>
<feature type="domain" description="Protein kinase" evidence="7">
    <location>
        <begin position="390"/>
        <end position="673"/>
    </location>
</feature>
<dbReference type="PROSITE" id="PS00107">
    <property type="entry name" value="PROTEIN_KINASE_ATP"/>
    <property type="match status" value="1"/>
</dbReference>
<accession>A0A2L0ERN1</accession>
<gene>
    <name evidence="8" type="ORF">SOCE26_034020</name>
</gene>
<dbReference type="GO" id="GO:0004674">
    <property type="term" value="F:protein serine/threonine kinase activity"/>
    <property type="evidence" value="ECO:0007669"/>
    <property type="project" value="UniProtKB-EC"/>
</dbReference>
<evidence type="ECO:0000256" key="6">
    <source>
        <dbReference type="SAM" id="MobiDB-lite"/>
    </source>
</evidence>
<reference evidence="8 9" key="1">
    <citation type="submission" date="2015-09" db="EMBL/GenBank/DDBJ databases">
        <title>Sorangium comparison.</title>
        <authorList>
            <person name="Zaburannyi N."/>
            <person name="Bunk B."/>
            <person name="Overmann J."/>
            <person name="Mueller R."/>
        </authorList>
    </citation>
    <scope>NUCLEOTIDE SEQUENCE [LARGE SCALE GENOMIC DNA]</scope>
    <source>
        <strain evidence="8 9">So ce26</strain>
    </source>
</reference>
<evidence type="ECO:0000256" key="3">
    <source>
        <dbReference type="ARBA" id="ARBA00022777"/>
    </source>
</evidence>
<dbReference type="InterPro" id="IPR017441">
    <property type="entry name" value="Protein_kinase_ATP_BS"/>
</dbReference>
<evidence type="ECO:0000259" key="7">
    <source>
        <dbReference type="PROSITE" id="PS50011"/>
    </source>
</evidence>
<dbReference type="OrthoDB" id="9813021at2"/>
<evidence type="ECO:0000313" key="9">
    <source>
        <dbReference type="Proteomes" id="UP000238348"/>
    </source>
</evidence>
<dbReference type="InterPro" id="IPR008266">
    <property type="entry name" value="Tyr_kinase_AS"/>
</dbReference>
<keyword evidence="3 8" id="KW-0418">Kinase</keyword>
<dbReference type="GO" id="GO:0005524">
    <property type="term" value="F:ATP binding"/>
    <property type="evidence" value="ECO:0007669"/>
    <property type="project" value="UniProtKB-UniRule"/>
</dbReference>
<organism evidence="8 9">
    <name type="scientific">Sorangium cellulosum</name>
    <name type="common">Polyangium cellulosum</name>
    <dbReference type="NCBI Taxonomy" id="56"/>
    <lineage>
        <taxon>Bacteria</taxon>
        <taxon>Pseudomonadati</taxon>
        <taxon>Myxococcota</taxon>
        <taxon>Polyangia</taxon>
        <taxon>Polyangiales</taxon>
        <taxon>Polyangiaceae</taxon>
        <taxon>Sorangium</taxon>
    </lineage>
</organism>
<keyword evidence="2 5" id="KW-0547">Nucleotide-binding</keyword>
<proteinExistence type="predicted"/>
<evidence type="ECO:0000256" key="1">
    <source>
        <dbReference type="ARBA" id="ARBA00022679"/>
    </source>
</evidence>
<dbReference type="AlphaFoldDB" id="A0A2L0ERN1"/>
<evidence type="ECO:0000256" key="2">
    <source>
        <dbReference type="ARBA" id="ARBA00022741"/>
    </source>
</evidence>
<evidence type="ECO:0000256" key="5">
    <source>
        <dbReference type="PROSITE-ProRule" id="PRU10141"/>
    </source>
</evidence>
<dbReference type="Gene3D" id="3.30.200.20">
    <property type="entry name" value="Phosphorylase Kinase, domain 1"/>
    <property type="match status" value="2"/>
</dbReference>
<keyword evidence="4 5" id="KW-0067">ATP-binding</keyword>
<feature type="compositionally biased region" description="Low complexity" evidence="6">
    <location>
        <begin position="842"/>
        <end position="858"/>
    </location>
</feature>
<dbReference type="Pfam" id="PF00069">
    <property type="entry name" value="Pkinase"/>
    <property type="match status" value="2"/>
</dbReference>
<dbReference type="SMART" id="SM00220">
    <property type="entry name" value="S_TKc"/>
    <property type="match status" value="2"/>
</dbReference>
<dbReference type="Gene3D" id="1.10.510.10">
    <property type="entry name" value="Transferase(Phosphotransferase) domain 1"/>
    <property type="match status" value="2"/>
</dbReference>
<dbReference type="PANTHER" id="PTHR43289">
    <property type="entry name" value="MITOGEN-ACTIVATED PROTEIN KINASE KINASE KINASE 20-RELATED"/>
    <property type="match status" value="1"/>
</dbReference>
<dbReference type="InterPro" id="IPR011009">
    <property type="entry name" value="Kinase-like_dom_sf"/>
</dbReference>
<feature type="region of interest" description="Disordered" evidence="6">
    <location>
        <begin position="826"/>
        <end position="940"/>
    </location>
</feature>
<evidence type="ECO:0000313" key="8">
    <source>
        <dbReference type="EMBL" id="AUX41977.1"/>
    </source>
</evidence>
<dbReference type="CDD" id="cd14014">
    <property type="entry name" value="STKc_PknB_like"/>
    <property type="match status" value="2"/>
</dbReference>
<protein>
    <submittedName>
        <fullName evidence="8">Protein kinase</fullName>
        <ecNumber evidence="8">2.7.11.1</ecNumber>
    </submittedName>
</protein>
<feature type="compositionally biased region" description="Basic residues" evidence="6">
    <location>
        <begin position="925"/>
        <end position="940"/>
    </location>
</feature>
<dbReference type="PANTHER" id="PTHR43289:SF6">
    <property type="entry name" value="SERINE_THREONINE-PROTEIN KINASE NEKL-3"/>
    <property type="match status" value="1"/>
</dbReference>